<dbReference type="SUPFAM" id="SSF53300">
    <property type="entry name" value="vWA-like"/>
    <property type="match status" value="1"/>
</dbReference>
<evidence type="ECO:0000256" key="1">
    <source>
        <dbReference type="SAM" id="SignalP"/>
    </source>
</evidence>
<comment type="caution">
    <text evidence="3">The sequence shown here is derived from an EMBL/GenBank/DDBJ whole genome shotgun (WGS) entry which is preliminary data.</text>
</comment>
<reference evidence="3 4" key="1">
    <citation type="submission" date="2019-02" db="EMBL/GenBank/DDBJ databases">
        <title>Genomic Encyclopedia of Archaeal and Bacterial Type Strains, Phase II (KMG-II): from individual species to whole genera.</title>
        <authorList>
            <person name="Goeker M."/>
        </authorList>
    </citation>
    <scope>NUCLEOTIDE SEQUENCE [LARGE SCALE GENOMIC DNA]</scope>
    <source>
        <strain evidence="3 4">DSM 18101</strain>
    </source>
</reference>
<accession>A0A4Q7Z0V1</accession>
<keyword evidence="4" id="KW-1185">Reference proteome</keyword>
<dbReference type="InterPro" id="IPR036465">
    <property type="entry name" value="vWFA_dom_sf"/>
</dbReference>
<protein>
    <submittedName>
        <fullName evidence="3">VWFA-related protein</fullName>
    </submittedName>
</protein>
<evidence type="ECO:0000313" key="3">
    <source>
        <dbReference type="EMBL" id="RZU43153.1"/>
    </source>
</evidence>
<gene>
    <name evidence="3" type="ORF">BDD14_4784</name>
</gene>
<evidence type="ECO:0000259" key="2">
    <source>
        <dbReference type="Pfam" id="PF13519"/>
    </source>
</evidence>
<dbReference type="NCBIfam" id="TIGR03436">
    <property type="entry name" value="acidobact_VWFA"/>
    <property type="match status" value="1"/>
</dbReference>
<sequence>MKRMMCRSLTAVLFLVIAGSSFAQSTLDTSTLQTTTRLVLVPTLVQTPSNEIVYSLHAEDFLLTDKGVPQKVRLDDETHQPLSLVVLMQTGGSAVHEFDKYRNLETMLAAMLGSAPNQVSIVNFDSRPEAASPFTSDIAQWTDAINHPDPGDSGAAIMDSLKFALALLAKQPAANRRAILLISQPTDIGSTTTAKEILQFSGETNTAIYTLTFSPQKTKLKDSLREGGHSHPPVTVGNGSYVAYFDLGEPLGMILGAMRKNVAAEMASLSGGEAAGFDNQHQLDDGLSTLSSHMRNRYTLSFTPTSAEPGLHPIQVRLPSHPELTISARTSYWLSGSDGSSQPQ</sequence>
<dbReference type="AlphaFoldDB" id="A0A4Q7Z0V1"/>
<feature type="signal peptide" evidence="1">
    <location>
        <begin position="1"/>
        <end position="23"/>
    </location>
</feature>
<dbReference type="EMBL" id="SHKW01000001">
    <property type="protein sequence ID" value="RZU43153.1"/>
    <property type="molecule type" value="Genomic_DNA"/>
</dbReference>
<dbReference type="Gene3D" id="3.40.50.410">
    <property type="entry name" value="von Willebrand factor, type A domain"/>
    <property type="match status" value="1"/>
</dbReference>
<dbReference type="Pfam" id="PF13519">
    <property type="entry name" value="VWA_2"/>
    <property type="match status" value="1"/>
</dbReference>
<organism evidence="3 4">
    <name type="scientific">Edaphobacter modestus</name>
    <dbReference type="NCBI Taxonomy" id="388466"/>
    <lineage>
        <taxon>Bacteria</taxon>
        <taxon>Pseudomonadati</taxon>
        <taxon>Acidobacteriota</taxon>
        <taxon>Terriglobia</taxon>
        <taxon>Terriglobales</taxon>
        <taxon>Acidobacteriaceae</taxon>
        <taxon>Edaphobacter</taxon>
    </lineage>
</organism>
<dbReference type="InterPro" id="IPR002035">
    <property type="entry name" value="VWF_A"/>
</dbReference>
<evidence type="ECO:0000313" key="4">
    <source>
        <dbReference type="Proteomes" id="UP000292958"/>
    </source>
</evidence>
<dbReference type="OrthoDB" id="106674at2"/>
<keyword evidence="1" id="KW-0732">Signal</keyword>
<feature type="domain" description="VWFA" evidence="2">
    <location>
        <begin position="104"/>
        <end position="183"/>
    </location>
</feature>
<name>A0A4Q7Z0V1_9BACT</name>
<proteinExistence type="predicted"/>
<feature type="chain" id="PRO_5020896240" evidence="1">
    <location>
        <begin position="24"/>
        <end position="344"/>
    </location>
</feature>
<dbReference type="Proteomes" id="UP000292958">
    <property type="component" value="Unassembled WGS sequence"/>
</dbReference>
<dbReference type="InterPro" id="IPR017802">
    <property type="entry name" value="VWFA-rel_acidobac-type"/>
</dbReference>